<dbReference type="Gene3D" id="2.30.29.30">
    <property type="entry name" value="Pleckstrin-homology domain (PH domain)/Phosphotyrosine-binding domain (PTB)"/>
    <property type="match status" value="1"/>
</dbReference>
<sequence>MPPISAKAAANLTPLKDEPEEEEEEDRSRLTPSSPFTTPATMGRMSDVSPSLERPESRWSMFKQSHVRSLSQTDSDRVSKSGNKWALPLVEGSRSSLAIRITDSDSPAGQWSDGLTPEQMEAMDEKEKKRMKIIFELVETEKDYVRDLKIIIENFMRPMADSKFSKNVDVLFSNVDELLSINSDFLKAFETKMKQQPSSFHGVGEIFLELGEKFTKYSLYCANHSVALSKLQNLVQTNRGFRMFLEDICKNPVTRQLDLGGFLIKPVQRICKYPLLLKEIIKNTNEDHREYPILALALETVQAIIAQVNDGAKAAEGVRKMVEVQNSFTEKLNIITPTRYLVREDNFNLIRGDSKKARKLFFFNDLLIVARKDWQSKFRLLDQFNLRHCRICDIVEDNDQPGPMFEIEVVPAGGSSAVSKVRRFLFSTDSVKIKNGWIDSYRGVTSTSVKKKKFSDTVIDGEDEENVSGGFIEDDQIDEEKDKPIPIAKKLEMYKEEAKKALIEEYKLRISELEKHVQLTEQFNEEAKQKLADKEAKYLELEAAKLELDATLWTTQCALSEAQALIETIKTQMTETVQKKEEDIERVNVVLQASVTEAEVLKVEIHNTKKESEAKLVEAKAEVSRMKQTMAGIETEKLN</sequence>
<feature type="domain" description="DH" evidence="3">
    <location>
        <begin position="129"/>
        <end position="311"/>
    </location>
</feature>
<dbReference type="OrthoDB" id="1716625at2759"/>
<gene>
    <name evidence="4" type="ORF">BCR33DRAFT_445759</name>
</gene>
<dbReference type="InterPro" id="IPR051092">
    <property type="entry name" value="FYVE_RhoGEF_PH"/>
</dbReference>
<proteinExistence type="predicted"/>
<dbReference type="AlphaFoldDB" id="A0A1Y2BSP3"/>
<keyword evidence="1" id="KW-0175">Coiled coil</keyword>
<feature type="region of interest" description="Disordered" evidence="2">
    <location>
        <begin position="1"/>
        <end position="58"/>
    </location>
</feature>
<keyword evidence="5" id="KW-1185">Reference proteome</keyword>
<dbReference type="Gene3D" id="1.20.900.10">
    <property type="entry name" value="Dbl homology (DH) domain"/>
    <property type="match status" value="1"/>
</dbReference>
<evidence type="ECO:0000256" key="1">
    <source>
        <dbReference type="SAM" id="Coils"/>
    </source>
</evidence>
<dbReference type="CDD" id="cd00160">
    <property type="entry name" value="RhoGEF"/>
    <property type="match status" value="1"/>
</dbReference>
<accession>A0A1Y2BSP3</accession>
<dbReference type="InterPro" id="IPR011993">
    <property type="entry name" value="PH-like_dom_sf"/>
</dbReference>
<feature type="coiled-coil region" evidence="1">
    <location>
        <begin position="602"/>
        <end position="636"/>
    </location>
</feature>
<dbReference type="GO" id="GO:0005737">
    <property type="term" value="C:cytoplasm"/>
    <property type="evidence" value="ECO:0007669"/>
    <property type="project" value="TreeGrafter"/>
</dbReference>
<dbReference type="PANTHER" id="PTHR12673">
    <property type="entry name" value="FACIOGENITAL DYSPLASIA PROTEIN"/>
    <property type="match status" value="1"/>
</dbReference>
<dbReference type="Proteomes" id="UP000193642">
    <property type="component" value="Unassembled WGS sequence"/>
</dbReference>
<reference evidence="4 5" key="1">
    <citation type="submission" date="2016-07" db="EMBL/GenBank/DDBJ databases">
        <title>Pervasive Adenine N6-methylation of Active Genes in Fungi.</title>
        <authorList>
            <consortium name="DOE Joint Genome Institute"/>
            <person name="Mondo S.J."/>
            <person name="Dannebaum R.O."/>
            <person name="Kuo R.C."/>
            <person name="Labutti K."/>
            <person name="Haridas S."/>
            <person name="Kuo A."/>
            <person name="Salamov A."/>
            <person name="Ahrendt S.R."/>
            <person name="Lipzen A."/>
            <person name="Sullivan W."/>
            <person name="Andreopoulos W.B."/>
            <person name="Clum A."/>
            <person name="Lindquist E."/>
            <person name="Daum C."/>
            <person name="Ramamoorthy G.K."/>
            <person name="Gryganskyi A."/>
            <person name="Culley D."/>
            <person name="Magnuson J.K."/>
            <person name="James T.Y."/>
            <person name="O'Malley M.A."/>
            <person name="Stajich J.E."/>
            <person name="Spatafora J.W."/>
            <person name="Visel A."/>
            <person name="Grigoriev I.V."/>
        </authorList>
    </citation>
    <scope>NUCLEOTIDE SEQUENCE [LARGE SCALE GENOMIC DNA]</scope>
    <source>
        <strain evidence="4 5">JEL800</strain>
    </source>
</reference>
<dbReference type="SMART" id="SM00325">
    <property type="entry name" value="RhoGEF"/>
    <property type="match status" value="1"/>
</dbReference>
<evidence type="ECO:0000259" key="3">
    <source>
        <dbReference type="PROSITE" id="PS50010"/>
    </source>
</evidence>
<feature type="compositionally biased region" description="Polar residues" evidence="2">
    <location>
        <begin position="30"/>
        <end position="40"/>
    </location>
</feature>
<dbReference type="PROSITE" id="PS00741">
    <property type="entry name" value="DH_1"/>
    <property type="match status" value="1"/>
</dbReference>
<name>A0A1Y2BSP3_9FUNG</name>
<dbReference type="GO" id="GO:0005085">
    <property type="term" value="F:guanyl-nucleotide exchange factor activity"/>
    <property type="evidence" value="ECO:0007669"/>
    <property type="project" value="InterPro"/>
</dbReference>
<dbReference type="EMBL" id="MCGO01000048">
    <property type="protein sequence ID" value="ORY37769.1"/>
    <property type="molecule type" value="Genomic_DNA"/>
</dbReference>
<organism evidence="4 5">
    <name type="scientific">Rhizoclosmatium globosum</name>
    <dbReference type="NCBI Taxonomy" id="329046"/>
    <lineage>
        <taxon>Eukaryota</taxon>
        <taxon>Fungi</taxon>
        <taxon>Fungi incertae sedis</taxon>
        <taxon>Chytridiomycota</taxon>
        <taxon>Chytridiomycota incertae sedis</taxon>
        <taxon>Chytridiomycetes</taxon>
        <taxon>Chytridiales</taxon>
        <taxon>Chytriomycetaceae</taxon>
        <taxon>Rhizoclosmatium</taxon>
    </lineage>
</organism>
<comment type="caution">
    <text evidence="4">The sequence shown here is derived from an EMBL/GenBank/DDBJ whole genome shotgun (WGS) entry which is preliminary data.</text>
</comment>
<dbReference type="GO" id="GO:0035556">
    <property type="term" value="P:intracellular signal transduction"/>
    <property type="evidence" value="ECO:0007669"/>
    <property type="project" value="InterPro"/>
</dbReference>
<dbReference type="PANTHER" id="PTHR12673:SF159">
    <property type="entry name" value="LD03170P"/>
    <property type="match status" value="1"/>
</dbReference>
<dbReference type="SUPFAM" id="SSF48065">
    <property type="entry name" value="DBL homology domain (DH-domain)"/>
    <property type="match status" value="1"/>
</dbReference>
<dbReference type="InterPro" id="IPR000219">
    <property type="entry name" value="DH_dom"/>
</dbReference>
<dbReference type="InterPro" id="IPR035899">
    <property type="entry name" value="DBL_dom_sf"/>
</dbReference>
<protein>
    <submittedName>
        <fullName evidence="4">Dbl homology domain-containing protein</fullName>
    </submittedName>
</protein>
<evidence type="ECO:0000313" key="5">
    <source>
        <dbReference type="Proteomes" id="UP000193642"/>
    </source>
</evidence>
<evidence type="ECO:0000313" key="4">
    <source>
        <dbReference type="EMBL" id="ORY37769.1"/>
    </source>
</evidence>
<dbReference type="Pfam" id="PF00621">
    <property type="entry name" value="RhoGEF"/>
    <property type="match status" value="1"/>
</dbReference>
<dbReference type="PROSITE" id="PS50010">
    <property type="entry name" value="DH_2"/>
    <property type="match status" value="1"/>
</dbReference>
<evidence type="ECO:0000256" key="2">
    <source>
        <dbReference type="SAM" id="MobiDB-lite"/>
    </source>
</evidence>
<dbReference type="InterPro" id="IPR001331">
    <property type="entry name" value="GDS_CDC24_CS"/>
</dbReference>
<dbReference type="SUPFAM" id="SSF50729">
    <property type="entry name" value="PH domain-like"/>
    <property type="match status" value="1"/>
</dbReference>
<feature type="coiled-coil region" evidence="1">
    <location>
        <begin position="496"/>
        <end position="551"/>
    </location>
</feature>
<dbReference type="STRING" id="329046.A0A1Y2BSP3"/>